<dbReference type="Proteomes" id="UP000199125">
    <property type="component" value="Unassembled WGS sequence"/>
</dbReference>
<protein>
    <submittedName>
        <fullName evidence="2">Uncharacterized metal-binding protein YceD, DUF177 family</fullName>
    </submittedName>
</protein>
<gene>
    <name evidence="2" type="ORF">SAMN04488075_0390</name>
</gene>
<keyword evidence="3" id="KW-1185">Reference proteome</keyword>
<dbReference type="Pfam" id="PF02620">
    <property type="entry name" value="YceD"/>
    <property type="match status" value="1"/>
</dbReference>
<sequence>MSPAPYSHKLRVSQLNARRATPVELTPDPETRARIAAYLGLLSLPQLRLTGTLEPAPNDSWLLEGRLTAQVEQGCVVTLAPVATTIAEDIRRVYSPHVAVPEGDEVEMPDDETEPLGHIIDPGAVLVEELSLALPLYPRAPGAELPDAATATNDAAEDAAGDTRRPFAGLDSLLRKNGDDNGN</sequence>
<proteinExistence type="predicted"/>
<accession>A0A1H6JHL7</accession>
<evidence type="ECO:0000313" key="2">
    <source>
        <dbReference type="EMBL" id="SEH61820.1"/>
    </source>
</evidence>
<feature type="compositionally biased region" description="Basic and acidic residues" evidence="1">
    <location>
        <begin position="173"/>
        <end position="183"/>
    </location>
</feature>
<dbReference type="InterPro" id="IPR003772">
    <property type="entry name" value="YceD"/>
</dbReference>
<dbReference type="OrthoDB" id="8443793at2"/>
<dbReference type="STRING" id="65735.SAMN04488075_0390"/>
<dbReference type="AlphaFoldDB" id="A0A1H6JHL7"/>
<dbReference type="EMBL" id="FNXG01000001">
    <property type="protein sequence ID" value="SEH61820.1"/>
    <property type="molecule type" value="Genomic_DNA"/>
</dbReference>
<evidence type="ECO:0000313" key="3">
    <source>
        <dbReference type="Proteomes" id="UP000199125"/>
    </source>
</evidence>
<reference evidence="3" key="1">
    <citation type="submission" date="2016-10" db="EMBL/GenBank/DDBJ databases">
        <authorList>
            <person name="Varghese N."/>
            <person name="Submissions S."/>
        </authorList>
    </citation>
    <scope>NUCLEOTIDE SEQUENCE [LARGE SCALE GENOMIC DNA]</scope>
    <source>
        <strain evidence="3">DSM 11593</strain>
    </source>
</reference>
<dbReference type="RefSeq" id="WP_090844760.1">
    <property type="nucleotide sequence ID" value="NZ_FNXG01000001.1"/>
</dbReference>
<feature type="region of interest" description="Disordered" evidence="1">
    <location>
        <begin position="145"/>
        <end position="183"/>
    </location>
</feature>
<name>A0A1H6JHL7_9RHOB</name>
<organism evidence="2 3">
    <name type="scientific">Paracoccus alkenifer</name>
    <dbReference type="NCBI Taxonomy" id="65735"/>
    <lineage>
        <taxon>Bacteria</taxon>
        <taxon>Pseudomonadati</taxon>
        <taxon>Pseudomonadota</taxon>
        <taxon>Alphaproteobacteria</taxon>
        <taxon>Rhodobacterales</taxon>
        <taxon>Paracoccaceae</taxon>
        <taxon>Paracoccus</taxon>
    </lineage>
</organism>
<evidence type="ECO:0000256" key="1">
    <source>
        <dbReference type="SAM" id="MobiDB-lite"/>
    </source>
</evidence>